<sequence length="49" mass="5966">MCRVVYIQNRQLDLQKMKFRASFTKQDFAENLRKLMNYALNAERILRSL</sequence>
<organism evidence="1">
    <name type="scientific">Siphoviridae sp. ctNLX12</name>
    <dbReference type="NCBI Taxonomy" id="2825469"/>
    <lineage>
        <taxon>Viruses</taxon>
        <taxon>Duplodnaviria</taxon>
        <taxon>Heunggongvirae</taxon>
        <taxon>Uroviricota</taxon>
        <taxon>Caudoviricetes</taxon>
    </lineage>
</organism>
<evidence type="ECO:0000313" key="1">
    <source>
        <dbReference type="EMBL" id="DAF92527.1"/>
    </source>
</evidence>
<protein>
    <submittedName>
        <fullName evidence="1">Uncharacterized protein</fullName>
    </submittedName>
</protein>
<dbReference type="EMBL" id="BK016068">
    <property type="protein sequence ID" value="DAF92527.1"/>
    <property type="molecule type" value="Genomic_DNA"/>
</dbReference>
<accession>A0A8S5UDE4</accession>
<reference evidence="1" key="1">
    <citation type="journal article" date="2021" name="Proc. Natl. Acad. Sci. U.S.A.">
        <title>A Catalog of Tens of Thousands of Viruses from Human Metagenomes Reveals Hidden Associations with Chronic Diseases.</title>
        <authorList>
            <person name="Tisza M.J."/>
            <person name="Buck C.B."/>
        </authorList>
    </citation>
    <scope>NUCLEOTIDE SEQUENCE</scope>
    <source>
        <strain evidence="1">CtNLX12</strain>
    </source>
</reference>
<name>A0A8S5UDE4_9CAUD</name>
<proteinExistence type="predicted"/>